<dbReference type="Pfam" id="PF03767">
    <property type="entry name" value="Acid_phosphat_B"/>
    <property type="match status" value="1"/>
</dbReference>
<proteinExistence type="inferred from homology"/>
<evidence type="ECO:0000313" key="4">
    <source>
        <dbReference type="EMBL" id="KAJ0966534.1"/>
    </source>
</evidence>
<dbReference type="AlphaFoldDB" id="A0A9D5C589"/>
<dbReference type="PANTHER" id="PTHR31284:SF24">
    <property type="entry name" value="ACID PHOSPHATASE"/>
    <property type="match status" value="1"/>
</dbReference>
<dbReference type="NCBIfam" id="TIGR01675">
    <property type="entry name" value="plant-AP"/>
    <property type="match status" value="1"/>
</dbReference>
<dbReference type="InterPro" id="IPR014403">
    <property type="entry name" value="APS1/VSP"/>
</dbReference>
<evidence type="ECO:0000256" key="2">
    <source>
        <dbReference type="ARBA" id="ARBA00023180"/>
    </source>
</evidence>
<dbReference type="Gene3D" id="3.40.50.1000">
    <property type="entry name" value="HAD superfamily/HAD-like"/>
    <property type="match status" value="1"/>
</dbReference>
<dbReference type="InterPro" id="IPR005519">
    <property type="entry name" value="Acid_phosphat_B-like"/>
</dbReference>
<keyword evidence="5" id="KW-1185">Reference proteome</keyword>
<evidence type="ECO:0000313" key="5">
    <source>
        <dbReference type="Proteomes" id="UP001085076"/>
    </source>
</evidence>
<dbReference type="InterPro" id="IPR010028">
    <property type="entry name" value="Acid_phosphatase_pln"/>
</dbReference>
<organism evidence="4 5">
    <name type="scientific">Dioscorea zingiberensis</name>
    <dbReference type="NCBI Taxonomy" id="325984"/>
    <lineage>
        <taxon>Eukaryota</taxon>
        <taxon>Viridiplantae</taxon>
        <taxon>Streptophyta</taxon>
        <taxon>Embryophyta</taxon>
        <taxon>Tracheophyta</taxon>
        <taxon>Spermatophyta</taxon>
        <taxon>Magnoliopsida</taxon>
        <taxon>Liliopsida</taxon>
        <taxon>Dioscoreales</taxon>
        <taxon>Dioscoreaceae</taxon>
        <taxon>Dioscorea</taxon>
    </lineage>
</organism>
<dbReference type="PIRSF" id="PIRSF002674">
    <property type="entry name" value="VSP"/>
    <property type="match status" value="1"/>
</dbReference>
<dbReference type="SUPFAM" id="SSF56784">
    <property type="entry name" value="HAD-like"/>
    <property type="match status" value="1"/>
</dbReference>
<evidence type="ECO:0000256" key="1">
    <source>
        <dbReference type="ARBA" id="ARBA00022729"/>
    </source>
</evidence>
<gene>
    <name evidence="4" type="ORF">J5N97_023451</name>
</gene>
<comment type="caution">
    <text evidence="4">The sequence shown here is derived from an EMBL/GenBank/DDBJ whole genome shotgun (WGS) entry which is preliminary data.</text>
</comment>
<dbReference type="OrthoDB" id="59415at2759"/>
<name>A0A9D5C589_9LILI</name>
<reference evidence="4" key="2">
    <citation type="journal article" date="2022" name="Hortic Res">
        <title>The genome of Dioscorea zingiberensis sheds light on the biosynthesis, origin and evolution of the medicinally important diosgenin saponins.</title>
        <authorList>
            <person name="Li Y."/>
            <person name="Tan C."/>
            <person name="Li Z."/>
            <person name="Guo J."/>
            <person name="Li S."/>
            <person name="Chen X."/>
            <person name="Wang C."/>
            <person name="Dai X."/>
            <person name="Yang H."/>
            <person name="Song W."/>
            <person name="Hou L."/>
            <person name="Xu J."/>
            <person name="Tong Z."/>
            <person name="Xu A."/>
            <person name="Yuan X."/>
            <person name="Wang W."/>
            <person name="Yang Q."/>
            <person name="Chen L."/>
            <person name="Sun Z."/>
            <person name="Wang K."/>
            <person name="Pan B."/>
            <person name="Chen J."/>
            <person name="Bao Y."/>
            <person name="Liu F."/>
            <person name="Qi X."/>
            <person name="Gang D.R."/>
            <person name="Wen J."/>
            <person name="Li J."/>
        </authorList>
    </citation>
    <scope>NUCLEOTIDE SEQUENCE</scope>
    <source>
        <strain evidence="4">Dzin_1.0</strain>
    </source>
</reference>
<keyword evidence="1" id="KW-0732">Signal</keyword>
<dbReference type="PANTHER" id="PTHR31284">
    <property type="entry name" value="ACID PHOSPHATASE-LIKE PROTEIN"/>
    <property type="match status" value="1"/>
</dbReference>
<comment type="similarity">
    <text evidence="3">Belongs to the APS1/VSP family.</text>
</comment>
<evidence type="ECO:0008006" key="6">
    <source>
        <dbReference type="Google" id="ProtNLM"/>
    </source>
</evidence>
<evidence type="ECO:0000256" key="3">
    <source>
        <dbReference type="PIRNR" id="PIRNR002674"/>
    </source>
</evidence>
<keyword evidence="2" id="KW-0325">Glycoprotein</keyword>
<dbReference type="CDD" id="cd07535">
    <property type="entry name" value="HAD_VSP"/>
    <property type="match status" value="1"/>
</dbReference>
<reference evidence="4" key="1">
    <citation type="submission" date="2021-03" db="EMBL/GenBank/DDBJ databases">
        <authorList>
            <person name="Li Z."/>
            <person name="Yang C."/>
        </authorList>
    </citation>
    <scope>NUCLEOTIDE SEQUENCE</scope>
    <source>
        <strain evidence="4">Dzin_1.0</strain>
        <tissue evidence="4">Leaf</tissue>
    </source>
</reference>
<accession>A0A9D5C589</accession>
<sequence length="249" mass="28912">MISITISASDDHWNILNFIQPNKKKDTSSFNLKNYCESWRINVELHNIRDFDTVPGECVDFIVKYMTSSQYNADVQRAAEESSLFLTKTFNLNSDGFDAWVFDLDDTLLSTIPYFKKHQFEGSVRMNKSSLERWMEEGRAPAVDHMVGLYNEIKGRGLKIFIVSSRGEHLRDATVNNLIKVGYHGWTQLILRCGDDEKREVEDYKAEQRKKLVKQGYRLWGNVGDQWSSIAGHPHAKRSFKLPNPMYYI</sequence>
<dbReference type="InterPro" id="IPR023214">
    <property type="entry name" value="HAD_sf"/>
</dbReference>
<protein>
    <recommendedName>
        <fullName evidence="6">Acid phosphatase 1</fullName>
    </recommendedName>
</protein>
<dbReference type="GO" id="GO:0003993">
    <property type="term" value="F:acid phosphatase activity"/>
    <property type="evidence" value="ECO:0007669"/>
    <property type="project" value="InterPro"/>
</dbReference>
<dbReference type="EMBL" id="JAGGNH010000007">
    <property type="protein sequence ID" value="KAJ0966534.1"/>
    <property type="molecule type" value="Genomic_DNA"/>
</dbReference>
<dbReference type="InterPro" id="IPR036412">
    <property type="entry name" value="HAD-like_sf"/>
</dbReference>
<dbReference type="Proteomes" id="UP001085076">
    <property type="component" value="Miscellaneous, Linkage group lg07"/>
</dbReference>